<accession>A0A5S4FB92</accession>
<dbReference type="OrthoDB" id="3740959at2"/>
<dbReference type="Proteomes" id="UP000309128">
    <property type="component" value="Unassembled WGS sequence"/>
</dbReference>
<evidence type="ECO:0000313" key="9">
    <source>
        <dbReference type="Proteomes" id="UP000309128"/>
    </source>
</evidence>
<dbReference type="InterPro" id="IPR001736">
    <property type="entry name" value="PLipase_D/transphosphatidylase"/>
</dbReference>
<evidence type="ECO:0000256" key="6">
    <source>
        <dbReference type="ARBA" id="ARBA00023098"/>
    </source>
</evidence>
<keyword evidence="4" id="KW-0378">Hydrolase</keyword>
<keyword evidence="6" id="KW-0443">Lipid metabolism</keyword>
<evidence type="ECO:0000313" key="8">
    <source>
        <dbReference type="EMBL" id="TMR14855.1"/>
    </source>
</evidence>
<comment type="similarity">
    <text evidence="2">Belongs to the phospholipase D family.</text>
</comment>
<dbReference type="PROSITE" id="PS50035">
    <property type="entry name" value="PLD"/>
    <property type="match status" value="1"/>
</dbReference>
<comment type="catalytic activity">
    <reaction evidence="1">
        <text>a 1,2-diacyl-sn-glycero-3-phosphocholine + H2O = a 1,2-diacyl-sn-glycero-3-phosphate + choline + H(+)</text>
        <dbReference type="Rhea" id="RHEA:14445"/>
        <dbReference type="ChEBI" id="CHEBI:15354"/>
        <dbReference type="ChEBI" id="CHEBI:15377"/>
        <dbReference type="ChEBI" id="CHEBI:15378"/>
        <dbReference type="ChEBI" id="CHEBI:57643"/>
        <dbReference type="ChEBI" id="CHEBI:58608"/>
        <dbReference type="EC" id="3.1.4.4"/>
    </reaction>
</comment>
<evidence type="ECO:0000256" key="5">
    <source>
        <dbReference type="ARBA" id="ARBA00022963"/>
    </source>
</evidence>
<dbReference type="Gene3D" id="3.30.870.10">
    <property type="entry name" value="Endonuclease Chain A"/>
    <property type="match status" value="2"/>
</dbReference>
<organism evidence="8 9">
    <name type="scientific">Nonomuraea turkmeniaca</name>
    <dbReference type="NCBI Taxonomy" id="103838"/>
    <lineage>
        <taxon>Bacteria</taxon>
        <taxon>Bacillati</taxon>
        <taxon>Actinomycetota</taxon>
        <taxon>Actinomycetes</taxon>
        <taxon>Streptosporangiales</taxon>
        <taxon>Streptosporangiaceae</taxon>
        <taxon>Nonomuraea</taxon>
    </lineage>
</organism>
<feature type="domain" description="PLD phosphodiesterase" evidence="7">
    <location>
        <begin position="387"/>
        <end position="417"/>
    </location>
</feature>
<dbReference type="InterPro" id="IPR051406">
    <property type="entry name" value="PLD_domain"/>
</dbReference>
<keyword evidence="9" id="KW-1185">Reference proteome</keyword>
<dbReference type="PANTHER" id="PTHR43856:SF1">
    <property type="entry name" value="MITOCHONDRIAL CARDIOLIPIN HYDROLASE"/>
    <property type="match status" value="1"/>
</dbReference>
<evidence type="ECO:0000256" key="2">
    <source>
        <dbReference type="ARBA" id="ARBA00008664"/>
    </source>
</evidence>
<reference evidence="8 9" key="1">
    <citation type="submission" date="2019-05" db="EMBL/GenBank/DDBJ databases">
        <title>Draft genome sequence of Nonomuraea turkmeniaca DSM 43926.</title>
        <authorList>
            <person name="Saricaoglu S."/>
            <person name="Isik K."/>
        </authorList>
    </citation>
    <scope>NUCLEOTIDE SEQUENCE [LARGE SCALE GENOMIC DNA]</scope>
    <source>
        <strain evidence="8 9">DSM 43926</strain>
    </source>
</reference>
<gene>
    <name evidence="8" type="ORF">ETD86_28250</name>
</gene>
<protein>
    <recommendedName>
        <fullName evidence="3">phospholipase D</fullName>
        <ecNumber evidence="3">3.1.4.4</ecNumber>
    </recommendedName>
</protein>
<evidence type="ECO:0000256" key="3">
    <source>
        <dbReference type="ARBA" id="ARBA00012027"/>
    </source>
</evidence>
<dbReference type="AlphaFoldDB" id="A0A5S4FB92"/>
<dbReference type="Pfam" id="PF13091">
    <property type="entry name" value="PLDc_2"/>
    <property type="match status" value="2"/>
</dbReference>
<keyword evidence="5" id="KW-0442">Lipid degradation</keyword>
<dbReference type="EC" id="3.1.4.4" evidence="3"/>
<dbReference type="GO" id="GO:0006793">
    <property type="term" value="P:phosphorus metabolic process"/>
    <property type="evidence" value="ECO:0007669"/>
    <property type="project" value="UniProtKB-ARBA"/>
</dbReference>
<dbReference type="SUPFAM" id="SSF56024">
    <property type="entry name" value="Phospholipase D/nuclease"/>
    <property type="match status" value="2"/>
</dbReference>
<dbReference type="GO" id="GO:0016891">
    <property type="term" value="F:RNA endonuclease activity producing 5'-phosphomonoesters, hydrolytic mechanism"/>
    <property type="evidence" value="ECO:0007669"/>
    <property type="project" value="TreeGrafter"/>
</dbReference>
<dbReference type="GO" id="GO:0016042">
    <property type="term" value="P:lipid catabolic process"/>
    <property type="evidence" value="ECO:0007669"/>
    <property type="project" value="UniProtKB-KW"/>
</dbReference>
<name>A0A5S4FB92_9ACTN</name>
<sequence>MTITEASGETCSARNPSTLEGRMLRFPLKLAGVCAALAAVLSVTVPAGTASAEDLDVVPLAAVPIDRSYVENYVEFDDGKHEKIAAHALRLINAAAGGDLTITLYYFDRPEIVDALSAAAKRGVNVRVVIDGWNIGRPTYKKLMEAATVPPVGQRVKVMTCGRPRVSFEGRMVASRGCIANREWSDENGEPDVSPSIMHNKFMTLSAVLSTEGTLNNVVYVSSANLDWYGGQDRPEHKAFENVVTLTSPDLYQFYANKYFDDLWFGPSTTGDNDYGSEPENNLKTVVNEVYTFPRETDPIADQIWEAHRACSTTAQDDIIRVANFRISRETISSTLASALQRGCTVQVVTGDQGDDASTPNTEEYYTALENIVSAGVDVKLCKNDRGFPQMHEKTVIINHSNAAGLYIGSQNLTDGGLRYGDENVLRVMKDSPLMAKFNQRFDFLHATCPSWKIPESGRAFEDVGQVLSDAG</sequence>
<comment type="caution">
    <text evidence="8">The sequence shown here is derived from an EMBL/GenBank/DDBJ whole genome shotgun (WGS) entry which is preliminary data.</text>
</comment>
<proteinExistence type="inferred from homology"/>
<dbReference type="InterPro" id="IPR025202">
    <property type="entry name" value="PLD-like_dom"/>
</dbReference>
<dbReference type="PANTHER" id="PTHR43856">
    <property type="entry name" value="CARDIOLIPIN HYDROLASE"/>
    <property type="match status" value="1"/>
</dbReference>
<evidence type="ECO:0000259" key="7">
    <source>
        <dbReference type="PROSITE" id="PS50035"/>
    </source>
</evidence>
<evidence type="ECO:0000256" key="4">
    <source>
        <dbReference type="ARBA" id="ARBA00022801"/>
    </source>
</evidence>
<evidence type="ECO:0000256" key="1">
    <source>
        <dbReference type="ARBA" id="ARBA00000798"/>
    </source>
</evidence>
<dbReference type="GO" id="GO:0004630">
    <property type="term" value="F:phospholipase D activity"/>
    <property type="evidence" value="ECO:0007669"/>
    <property type="project" value="UniProtKB-EC"/>
</dbReference>
<dbReference type="EMBL" id="VCKY01000106">
    <property type="protein sequence ID" value="TMR14855.1"/>
    <property type="molecule type" value="Genomic_DNA"/>
</dbReference>